<comment type="similarity">
    <text evidence="7">Belongs to the binding-protein-dependent transport system permease family.</text>
</comment>
<keyword evidence="3" id="KW-1003">Cell membrane</keyword>
<accession>A0A640WA14</accession>
<dbReference type="Proteomes" id="UP000466024">
    <property type="component" value="Unassembled WGS sequence"/>
</dbReference>
<dbReference type="RefSeq" id="WP_149437908.1">
    <property type="nucleotide sequence ID" value="NZ_VTPX01000023.1"/>
</dbReference>
<comment type="subcellular location">
    <subcellularLocation>
        <location evidence="1 7">Cell membrane</location>
        <topology evidence="1 7">Multi-pass membrane protein</topology>
    </subcellularLocation>
</comment>
<dbReference type="Pfam" id="PF12911">
    <property type="entry name" value="OppC_N"/>
    <property type="match status" value="1"/>
</dbReference>
<comment type="caution">
    <text evidence="9">The sequence shown here is derived from an EMBL/GenBank/DDBJ whole genome shotgun (WGS) entry which is preliminary data.</text>
</comment>
<dbReference type="EMBL" id="VTPX01000023">
    <property type="protein sequence ID" value="KAA0015352.1"/>
    <property type="molecule type" value="Genomic_DNA"/>
</dbReference>
<keyword evidence="2 7" id="KW-0813">Transport</keyword>
<dbReference type="GO" id="GO:0055085">
    <property type="term" value="P:transmembrane transport"/>
    <property type="evidence" value="ECO:0007669"/>
    <property type="project" value="InterPro"/>
</dbReference>
<evidence type="ECO:0000256" key="1">
    <source>
        <dbReference type="ARBA" id="ARBA00004651"/>
    </source>
</evidence>
<dbReference type="PANTHER" id="PTHR43386">
    <property type="entry name" value="OLIGOPEPTIDE TRANSPORT SYSTEM PERMEASE PROTEIN APPC"/>
    <property type="match status" value="1"/>
</dbReference>
<dbReference type="Pfam" id="PF00528">
    <property type="entry name" value="BPD_transp_1"/>
    <property type="match status" value="1"/>
</dbReference>
<evidence type="ECO:0000259" key="8">
    <source>
        <dbReference type="PROSITE" id="PS50928"/>
    </source>
</evidence>
<keyword evidence="4 7" id="KW-0812">Transmembrane</keyword>
<feature type="transmembrane region" description="Helical" evidence="7">
    <location>
        <begin position="142"/>
        <end position="166"/>
    </location>
</feature>
<evidence type="ECO:0000256" key="5">
    <source>
        <dbReference type="ARBA" id="ARBA00022989"/>
    </source>
</evidence>
<dbReference type="GO" id="GO:0005886">
    <property type="term" value="C:plasma membrane"/>
    <property type="evidence" value="ECO:0007669"/>
    <property type="project" value="UniProtKB-SubCell"/>
</dbReference>
<dbReference type="CDD" id="cd06261">
    <property type="entry name" value="TM_PBP2"/>
    <property type="match status" value="1"/>
</dbReference>
<feature type="transmembrane region" description="Helical" evidence="7">
    <location>
        <begin position="31"/>
        <end position="55"/>
    </location>
</feature>
<keyword evidence="5 7" id="KW-1133">Transmembrane helix</keyword>
<feature type="transmembrane region" description="Helical" evidence="7">
    <location>
        <begin position="96"/>
        <end position="122"/>
    </location>
</feature>
<name>A0A640WA14_9GAMM</name>
<dbReference type="InterPro" id="IPR000515">
    <property type="entry name" value="MetI-like"/>
</dbReference>
<keyword evidence="6 7" id="KW-0472">Membrane</keyword>
<sequence>MSLTSPHASPGVTATIPSRRRLRWWPRQRPGWAVIVAAVCLALIVIVAILAPWLAPHDPLEMSPANRLKPPGEAYWLGSDAYGRDLLSRVLYGARVSLIVGIGSALISVVIGLPLGILAGFFRGLDTLIMRVMDGLMAIPSVLLAIAIVSLISANLWTVMAAITIPEIPRVVRLVRSVVLSAREEPYVEAAVSLGSNLFTVMWRHLMPNTLAPLIVMSTYICASAILTEAILSFLGAGIGTETPTWGNIMAEGRTYFLIKPSLIFWPGIMLSICILSINLLGDAARDRLDPRLQKRGATQ</sequence>
<feature type="transmembrane region" description="Helical" evidence="7">
    <location>
        <begin position="263"/>
        <end position="282"/>
    </location>
</feature>
<dbReference type="InterPro" id="IPR035906">
    <property type="entry name" value="MetI-like_sf"/>
</dbReference>
<dbReference type="InterPro" id="IPR050366">
    <property type="entry name" value="BP-dependent_transpt_permease"/>
</dbReference>
<feature type="transmembrane region" description="Helical" evidence="7">
    <location>
        <begin position="215"/>
        <end position="239"/>
    </location>
</feature>
<evidence type="ECO:0000256" key="3">
    <source>
        <dbReference type="ARBA" id="ARBA00022475"/>
    </source>
</evidence>
<dbReference type="InterPro" id="IPR025966">
    <property type="entry name" value="OppC_N"/>
</dbReference>
<reference evidence="9 10" key="1">
    <citation type="submission" date="2019-08" db="EMBL/GenBank/DDBJ databases">
        <title>Bioinformatics analysis of the strain L3 and L5.</title>
        <authorList>
            <person name="Li X."/>
        </authorList>
    </citation>
    <scope>NUCLEOTIDE SEQUENCE [LARGE SCALE GENOMIC DNA]</scope>
    <source>
        <strain evidence="9 10">L3</strain>
    </source>
</reference>
<feature type="domain" description="ABC transmembrane type-1" evidence="8">
    <location>
        <begin position="94"/>
        <end position="282"/>
    </location>
</feature>
<evidence type="ECO:0000313" key="10">
    <source>
        <dbReference type="Proteomes" id="UP000466024"/>
    </source>
</evidence>
<protein>
    <submittedName>
        <fullName evidence="9">ABC transporter permease</fullName>
    </submittedName>
</protein>
<gene>
    <name evidence="9" type="ORF">F0A16_20910</name>
</gene>
<organism evidence="9 10">
    <name type="scientific">Salinicola corii</name>
    <dbReference type="NCBI Taxonomy" id="2606937"/>
    <lineage>
        <taxon>Bacteria</taxon>
        <taxon>Pseudomonadati</taxon>
        <taxon>Pseudomonadota</taxon>
        <taxon>Gammaproteobacteria</taxon>
        <taxon>Oceanospirillales</taxon>
        <taxon>Halomonadaceae</taxon>
        <taxon>Salinicola</taxon>
    </lineage>
</organism>
<dbReference type="AlphaFoldDB" id="A0A640WA14"/>
<dbReference type="PROSITE" id="PS50928">
    <property type="entry name" value="ABC_TM1"/>
    <property type="match status" value="1"/>
</dbReference>
<evidence type="ECO:0000256" key="6">
    <source>
        <dbReference type="ARBA" id="ARBA00023136"/>
    </source>
</evidence>
<dbReference type="PANTHER" id="PTHR43386:SF6">
    <property type="entry name" value="ABC TRANSPORTER PERMEASE PROTEIN"/>
    <property type="match status" value="1"/>
</dbReference>
<evidence type="ECO:0000256" key="2">
    <source>
        <dbReference type="ARBA" id="ARBA00022448"/>
    </source>
</evidence>
<keyword evidence="10" id="KW-1185">Reference proteome</keyword>
<evidence type="ECO:0000256" key="4">
    <source>
        <dbReference type="ARBA" id="ARBA00022692"/>
    </source>
</evidence>
<dbReference type="Gene3D" id="1.10.3720.10">
    <property type="entry name" value="MetI-like"/>
    <property type="match status" value="1"/>
</dbReference>
<proteinExistence type="inferred from homology"/>
<evidence type="ECO:0000313" key="9">
    <source>
        <dbReference type="EMBL" id="KAA0015352.1"/>
    </source>
</evidence>
<dbReference type="SUPFAM" id="SSF161098">
    <property type="entry name" value="MetI-like"/>
    <property type="match status" value="1"/>
</dbReference>
<evidence type="ECO:0000256" key="7">
    <source>
        <dbReference type="RuleBase" id="RU363032"/>
    </source>
</evidence>